<organism evidence="1 2">
    <name type="scientific">Thermostichus vulcanus str. 'Rupite'</name>
    <dbReference type="NCBI Taxonomy" id="2813851"/>
    <lineage>
        <taxon>Bacteria</taxon>
        <taxon>Bacillati</taxon>
        <taxon>Cyanobacteriota</taxon>
        <taxon>Cyanophyceae</taxon>
        <taxon>Thermostichales</taxon>
        <taxon>Thermostichaceae</taxon>
        <taxon>Thermostichus</taxon>
    </lineage>
</organism>
<accession>A0ABT0CF61</accession>
<dbReference type="RefSeq" id="WP_244352924.1">
    <property type="nucleotide sequence ID" value="NZ_JAFIRA010000062.1"/>
</dbReference>
<dbReference type="EMBL" id="JAFIRA010000062">
    <property type="protein sequence ID" value="MCJ2544396.1"/>
    <property type="molecule type" value="Genomic_DNA"/>
</dbReference>
<sequence length="159" mass="17520">MPIPPPPGITPKQMNLLRAVTAMAWSDGALEVAEVELMAQQLSQHFASDPSQQASLAKQIREYFVQRIPLDEILPQISDEAEKRLILKLGYLVIAASARSPEEPLVNLEELEAFQQLVAKLQLPPEVVKQISQEAESELGDPSIAPIEALVKGFTEHYG</sequence>
<dbReference type="Proteomes" id="UP000830835">
    <property type="component" value="Unassembled WGS sequence"/>
</dbReference>
<gene>
    <name evidence="1" type="ORF">JX360_16035</name>
</gene>
<dbReference type="InterPro" id="IPR029024">
    <property type="entry name" value="TerB-like"/>
</dbReference>
<dbReference type="SUPFAM" id="SSF158682">
    <property type="entry name" value="TerB-like"/>
    <property type="match status" value="1"/>
</dbReference>
<protein>
    <submittedName>
        <fullName evidence="1">TerB family tellurite resistance protein</fullName>
    </submittedName>
</protein>
<dbReference type="CDD" id="cd07177">
    <property type="entry name" value="terB_like"/>
    <property type="match status" value="1"/>
</dbReference>
<dbReference type="Gene3D" id="1.10.3680.10">
    <property type="entry name" value="TerB-like"/>
    <property type="match status" value="1"/>
</dbReference>
<evidence type="ECO:0000313" key="1">
    <source>
        <dbReference type="EMBL" id="MCJ2544396.1"/>
    </source>
</evidence>
<proteinExistence type="predicted"/>
<comment type="caution">
    <text evidence="1">The sequence shown here is derived from an EMBL/GenBank/DDBJ whole genome shotgun (WGS) entry which is preliminary data.</text>
</comment>
<evidence type="ECO:0000313" key="2">
    <source>
        <dbReference type="Proteomes" id="UP000830835"/>
    </source>
</evidence>
<name>A0ABT0CF61_THEVL</name>
<reference evidence="1" key="1">
    <citation type="submission" date="2021-02" db="EMBL/GenBank/DDBJ databases">
        <title>The CRISPR/cas machinery reduction and long-range gene transfer in the hot spring cyanobacterium Synechococcus.</title>
        <authorList>
            <person name="Dvorak P."/>
            <person name="Jahodarova E."/>
            <person name="Hasler P."/>
            <person name="Poulickova A."/>
        </authorList>
    </citation>
    <scope>NUCLEOTIDE SEQUENCE</scope>
    <source>
        <strain evidence="1">Rupite</strain>
    </source>
</reference>
<keyword evidence="2" id="KW-1185">Reference proteome</keyword>